<name>A0A5B9P9V2_9BACT</name>
<proteinExistence type="predicted"/>
<dbReference type="Proteomes" id="UP000322214">
    <property type="component" value="Chromosome"/>
</dbReference>
<evidence type="ECO:0000313" key="1">
    <source>
        <dbReference type="EMBL" id="QEG23537.1"/>
    </source>
</evidence>
<reference evidence="1 2" key="1">
    <citation type="submission" date="2019-08" db="EMBL/GenBank/DDBJ databases">
        <title>Deep-cultivation of Planctomycetes and their phenomic and genomic characterization uncovers novel biology.</title>
        <authorList>
            <person name="Wiegand S."/>
            <person name="Jogler M."/>
            <person name="Boedeker C."/>
            <person name="Pinto D."/>
            <person name="Vollmers J."/>
            <person name="Rivas-Marin E."/>
            <person name="Kohn T."/>
            <person name="Peeters S.H."/>
            <person name="Heuer A."/>
            <person name="Rast P."/>
            <person name="Oberbeckmann S."/>
            <person name="Bunk B."/>
            <person name="Jeske O."/>
            <person name="Meyerdierks A."/>
            <person name="Storesund J.E."/>
            <person name="Kallscheuer N."/>
            <person name="Luecker S."/>
            <person name="Lage O.M."/>
            <person name="Pohl T."/>
            <person name="Merkel B.J."/>
            <person name="Hornburger P."/>
            <person name="Mueller R.-W."/>
            <person name="Bruemmer F."/>
            <person name="Labrenz M."/>
            <person name="Spormann A.M."/>
            <person name="Op den Camp H."/>
            <person name="Overmann J."/>
            <person name="Amann R."/>
            <person name="Jetten M.S.M."/>
            <person name="Mascher T."/>
            <person name="Medema M.H."/>
            <person name="Devos D.P."/>
            <person name="Kaster A.-K."/>
            <person name="Ovreas L."/>
            <person name="Rohde M."/>
            <person name="Galperin M.Y."/>
            <person name="Jogler C."/>
        </authorList>
    </citation>
    <scope>NUCLEOTIDE SEQUENCE [LARGE SCALE GENOMIC DNA]</scope>
    <source>
        <strain evidence="1 2">FC18</strain>
    </source>
</reference>
<sequence length="417" mass="47030">MHRNFTIQIRFAFAILFAQSLSPFGASQLTAQTDDDVSVSQYIERLADPDPEVRDRAETKILALGDAALPLVKAALESSNLEIHSRCRNLLERMEIDRRKRLAKSFLQADAGKESFAHFRAWPKFNKFVNGSDSDGSNILSRKLFLKMCLELPLAFEDYDFKSEQSGTALKQAARLTLIPDRHPGVASEVLLIGYLFLADHANRIHAEELRPNGERSLFSDVEVLEAVNFISSSEHAQAIRRSEFREVLDRAIADWIRSEETNERISGRSRVKLIFVTCNPYLIDDEVNRYDALKASEKLGLIDIVAKSSKGKTGVEFARCAHWLKLPLDDESVAISSRLRRRPAEKVEISVQMLAQAVLAGLLNEDLPVEEQIQVENVFGIYPLSGAGFSIIKSETETERFLQLVRVRLRQSKAVE</sequence>
<gene>
    <name evidence="1" type="ORF">MFFC18_34380</name>
</gene>
<evidence type="ECO:0008006" key="3">
    <source>
        <dbReference type="Google" id="ProtNLM"/>
    </source>
</evidence>
<dbReference type="EMBL" id="CP042912">
    <property type="protein sequence ID" value="QEG23537.1"/>
    <property type="molecule type" value="Genomic_DNA"/>
</dbReference>
<keyword evidence="2" id="KW-1185">Reference proteome</keyword>
<accession>A0A5B9P9V2</accession>
<dbReference type="AlphaFoldDB" id="A0A5B9P9V2"/>
<protein>
    <recommendedName>
        <fullName evidence="3">HEAT repeat protein</fullName>
    </recommendedName>
</protein>
<dbReference type="KEGG" id="mff:MFFC18_34380"/>
<organism evidence="1 2">
    <name type="scientific">Mariniblastus fucicola</name>
    <dbReference type="NCBI Taxonomy" id="980251"/>
    <lineage>
        <taxon>Bacteria</taxon>
        <taxon>Pseudomonadati</taxon>
        <taxon>Planctomycetota</taxon>
        <taxon>Planctomycetia</taxon>
        <taxon>Pirellulales</taxon>
        <taxon>Pirellulaceae</taxon>
        <taxon>Mariniblastus</taxon>
    </lineage>
</organism>
<evidence type="ECO:0000313" key="2">
    <source>
        <dbReference type="Proteomes" id="UP000322214"/>
    </source>
</evidence>
<dbReference type="STRING" id="980251.GCA_001642875_04514"/>
<dbReference type="RefSeq" id="WP_075086325.1">
    <property type="nucleotide sequence ID" value="NZ_LWSI01000052.1"/>
</dbReference>